<evidence type="ECO:0000256" key="3">
    <source>
        <dbReference type="ARBA" id="ARBA00022679"/>
    </source>
</evidence>
<keyword evidence="4" id="KW-0479">Metal-binding</keyword>
<evidence type="ECO:0000256" key="4">
    <source>
        <dbReference type="ARBA" id="ARBA00022723"/>
    </source>
</evidence>
<dbReference type="STRING" id="6689.A0A423U6H8"/>
<feature type="transmembrane region" description="Helical" evidence="12">
    <location>
        <begin position="33"/>
        <end position="55"/>
    </location>
</feature>
<dbReference type="SUPFAM" id="SSF57889">
    <property type="entry name" value="Cysteine-rich domain"/>
    <property type="match status" value="2"/>
</dbReference>
<dbReference type="GO" id="GO:0007200">
    <property type="term" value="P:phospholipase C-activating G protein-coupled receptor signaling pathway"/>
    <property type="evidence" value="ECO:0007669"/>
    <property type="project" value="InterPro"/>
</dbReference>
<dbReference type="EC" id="2.7.1.107" evidence="10"/>
<name>A0A423U6H8_PENVA</name>
<evidence type="ECO:0000313" key="16">
    <source>
        <dbReference type="Proteomes" id="UP000283509"/>
    </source>
</evidence>
<feature type="transmembrane region" description="Helical" evidence="12">
    <location>
        <begin position="143"/>
        <end position="161"/>
    </location>
</feature>
<comment type="similarity">
    <text evidence="2 10">Belongs to the eukaryotic diacylglycerol kinase family.</text>
</comment>
<feature type="compositionally biased region" description="Polar residues" evidence="11">
    <location>
        <begin position="362"/>
        <end position="373"/>
    </location>
</feature>
<dbReference type="SMART" id="SM00045">
    <property type="entry name" value="DAGKa"/>
    <property type="match status" value="1"/>
</dbReference>
<dbReference type="CDD" id="cd20851">
    <property type="entry name" value="C1_DGK_typeI_like_rpt2"/>
    <property type="match status" value="1"/>
</dbReference>
<comment type="caution">
    <text evidence="15">The sequence shown here is derived from an EMBL/GenBank/DDBJ whole genome shotgun (WGS) entry which is preliminary data.</text>
</comment>
<organism evidence="15 16">
    <name type="scientific">Penaeus vannamei</name>
    <name type="common">Whiteleg shrimp</name>
    <name type="synonym">Litopenaeus vannamei</name>
    <dbReference type="NCBI Taxonomy" id="6689"/>
    <lineage>
        <taxon>Eukaryota</taxon>
        <taxon>Metazoa</taxon>
        <taxon>Ecdysozoa</taxon>
        <taxon>Arthropoda</taxon>
        <taxon>Crustacea</taxon>
        <taxon>Multicrustacea</taxon>
        <taxon>Malacostraca</taxon>
        <taxon>Eumalacostraca</taxon>
        <taxon>Eucarida</taxon>
        <taxon>Decapoda</taxon>
        <taxon>Dendrobranchiata</taxon>
        <taxon>Penaeoidea</taxon>
        <taxon>Penaeidae</taxon>
        <taxon>Penaeus</taxon>
    </lineage>
</organism>
<dbReference type="OrthoDB" id="196165at2759"/>
<evidence type="ECO:0000256" key="6">
    <source>
        <dbReference type="ARBA" id="ARBA00022741"/>
    </source>
</evidence>
<evidence type="ECO:0000256" key="10">
    <source>
        <dbReference type="RuleBase" id="RU361128"/>
    </source>
</evidence>
<dbReference type="InterPro" id="IPR017438">
    <property type="entry name" value="ATP-NAD_kinase_N"/>
</dbReference>
<feature type="domain" description="Phorbol-ester/DAG-type" evidence="13">
    <location>
        <begin position="212"/>
        <end position="262"/>
    </location>
</feature>
<keyword evidence="16" id="KW-1185">Reference proteome</keyword>
<dbReference type="AlphaFoldDB" id="A0A423U6H8"/>
<feature type="domain" description="DAGKc" evidence="14">
    <location>
        <begin position="386"/>
        <end position="521"/>
    </location>
</feature>
<feature type="domain" description="Phorbol-ester/DAG-type" evidence="13">
    <location>
        <begin position="277"/>
        <end position="326"/>
    </location>
</feature>
<dbReference type="SMART" id="SM00046">
    <property type="entry name" value="DAGKc"/>
    <property type="match status" value="1"/>
</dbReference>
<dbReference type="SUPFAM" id="SSF111331">
    <property type="entry name" value="NAD kinase/diacylglycerol kinase-like"/>
    <property type="match status" value="1"/>
</dbReference>
<dbReference type="FunFam" id="3.30.60.20:FF:000013">
    <property type="entry name" value="Diacylglycerol kinase"/>
    <property type="match status" value="1"/>
</dbReference>
<evidence type="ECO:0000256" key="9">
    <source>
        <dbReference type="ARBA" id="ARBA00022840"/>
    </source>
</evidence>
<dbReference type="GO" id="GO:0005524">
    <property type="term" value="F:ATP binding"/>
    <property type="evidence" value="ECO:0007669"/>
    <property type="project" value="UniProtKB-KW"/>
</dbReference>
<dbReference type="Gene3D" id="3.40.50.10330">
    <property type="entry name" value="Probable inorganic polyphosphate/atp-NAD kinase, domain 1"/>
    <property type="match status" value="1"/>
</dbReference>
<dbReference type="Pfam" id="PF00609">
    <property type="entry name" value="DAGK_acc"/>
    <property type="match status" value="1"/>
</dbReference>
<protein>
    <recommendedName>
        <fullName evidence="10">Diacylglycerol kinase</fullName>
        <shortName evidence="10">DAG kinase</shortName>
        <ecNumber evidence="10">2.7.1.107</ecNumber>
    </recommendedName>
</protein>
<comment type="catalytic activity">
    <reaction evidence="1 10">
        <text>a 1,2-diacyl-sn-glycerol + ATP = a 1,2-diacyl-sn-glycero-3-phosphate + ADP + H(+)</text>
        <dbReference type="Rhea" id="RHEA:10272"/>
        <dbReference type="ChEBI" id="CHEBI:15378"/>
        <dbReference type="ChEBI" id="CHEBI:17815"/>
        <dbReference type="ChEBI" id="CHEBI:30616"/>
        <dbReference type="ChEBI" id="CHEBI:58608"/>
        <dbReference type="ChEBI" id="CHEBI:456216"/>
        <dbReference type="EC" id="2.7.1.107"/>
    </reaction>
</comment>
<dbReference type="CDD" id="cd20845">
    <property type="entry name" value="C1_DGKbeta_rpt1"/>
    <property type="match status" value="1"/>
</dbReference>
<evidence type="ECO:0000313" key="15">
    <source>
        <dbReference type="EMBL" id="ROT84296.1"/>
    </source>
</evidence>
<dbReference type="InterPro" id="IPR047471">
    <property type="entry name" value="C1_DGKbeta-like_rpt1"/>
</dbReference>
<dbReference type="PROSITE" id="PS50081">
    <property type="entry name" value="ZF_DAG_PE_2"/>
    <property type="match status" value="2"/>
</dbReference>
<dbReference type="FunFam" id="3.40.50.10330:FF:000003">
    <property type="entry name" value="Diacylglycerol kinase"/>
    <property type="match status" value="1"/>
</dbReference>
<evidence type="ECO:0000256" key="11">
    <source>
        <dbReference type="SAM" id="MobiDB-lite"/>
    </source>
</evidence>
<feature type="transmembrane region" description="Helical" evidence="12">
    <location>
        <begin position="105"/>
        <end position="131"/>
    </location>
</feature>
<feature type="region of interest" description="Disordered" evidence="11">
    <location>
        <begin position="354"/>
        <end position="373"/>
    </location>
</feature>
<dbReference type="GO" id="GO:0004143">
    <property type="term" value="F:ATP-dependent diacylglycerol kinase activity"/>
    <property type="evidence" value="ECO:0007669"/>
    <property type="project" value="UniProtKB-EC"/>
</dbReference>
<proteinExistence type="inferred from homology"/>
<keyword evidence="9 10" id="KW-0067">ATP-binding</keyword>
<feature type="compositionally biased region" description="Basic residues" evidence="11">
    <location>
        <begin position="638"/>
        <end position="651"/>
    </location>
</feature>
<dbReference type="Pfam" id="PF00130">
    <property type="entry name" value="C1_1"/>
    <property type="match status" value="2"/>
</dbReference>
<keyword evidence="6 10" id="KW-0547">Nucleotide-binding</keyword>
<keyword evidence="12" id="KW-0812">Transmembrane</keyword>
<evidence type="ECO:0000256" key="2">
    <source>
        <dbReference type="ARBA" id="ARBA00009280"/>
    </source>
</evidence>
<evidence type="ECO:0000256" key="12">
    <source>
        <dbReference type="SAM" id="Phobius"/>
    </source>
</evidence>
<dbReference type="PROSITE" id="PS00479">
    <property type="entry name" value="ZF_DAG_PE_1"/>
    <property type="match status" value="2"/>
</dbReference>
<dbReference type="InterPro" id="IPR046349">
    <property type="entry name" value="C1-like_sf"/>
</dbReference>
<dbReference type="InterPro" id="IPR001206">
    <property type="entry name" value="Diacylglycerol_kinase_cat_dom"/>
</dbReference>
<dbReference type="PANTHER" id="PTHR11255:SF48">
    <property type="entry name" value="DIACYLGLYCEROL KINASE 1"/>
    <property type="match status" value="1"/>
</dbReference>
<keyword evidence="3 10" id="KW-0808">Transferase</keyword>
<dbReference type="SMART" id="SM00109">
    <property type="entry name" value="C1"/>
    <property type="match status" value="2"/>
</dbReference>
<gene>
    <name evidence="15" type="ORF">C7M84_022520</name>
</gene>
<dbReference type="GO" id="GO:0005886">
    <property type="term" value="C:plasma membrane"/>
    <property type="evidence" value="ECO:0007669"/>
    <property type="project" value="TreeGrafter"/>
</dbReference>
<keyword evidence="8" id="KW-0862">Zinc</keyword>
<evidence type="ECO:0000259" key="13">
    <source>
        <dbReference type="PROSITE" id="PS50081"/>
    </source>
</evidence>
<dbReference type="GO" id="GO:0046872">
    <property type="term" value="F:metal ion binding"/>
    <property type="evidence" value="ECO:0007669"/>
    <property type="project" value="UniProtKB-KW"/>
</dbReference>
<dbReference type="Gene3D" id="2.60.200.40">
    <property type="match status" value="1"/>
</dbReference>
<evidence type="ECO:0000256" key="5">
    <source>
        <dbReference type="ARBA" id="ARBA00022737"/>
    </source>
</evidence>
<sequence>MHFLSLLFLLCSSPTISLSIFILFSFPIFEIRFYLYIISFFFQIILIYLLFYPLFSFLFSRLSLSISSSSTLSLPHIPFFPPCFSSLPPNSFPLPPLSPLSPSPFLLSTLSILPSIFLFFHPSIFLLFHYFILSSFSPSTLPILFHLTLLSLFPSFIFSPLPPSPSSVFLLLDPFHFSFYFFFHPFFLLFHPFHHSFHLSLLLSFNMKEDGNHVWRLKHFSKPAYCNLCLNMLMGLGKKGLSCVFCKYTVHERCVQRAPASCIATYVKSKRTSQSMLHHWVEGNCPGKCSRCKKTIKSYNGITGLHCRWCHLRLHNRCASQVKPDCTFGEHRVHVLPPTSICPIVLDRQRSISKEKKGIPRSDSTPAGLSEGTVSTPMSFQITPLPGTHPLAVFVNPKSGGRQGARILRKFQYLLNPRQVYNLAKDGPLAGLQLFKDVPNVRVIVCGGDGTIGWILEQMDKVQWSVAPCVGIIPLGTGNDLARCLRWGPGYEGESLHKVLKKIEKSTVVMMDRWHIEVSEQTGTHEDMDEVADKIPYNIVNNYFSIGVDAAICVKFHLERERNPEKFNSRMKNKLWYFEYATSETFAASCKNLHEDIDIMCDGVSLDLSNGPSLQGIALLNIPYTHGGSNMWGDNATKKRTKATKSKKKKDRERELSTSSFTSADLSNAIQDIGDKLIEVIGFENCLHMGQVRTGLRGSGRRLAQCSSVVIRTRKKFPMQIDGEPWCQPPCTIHISHHNQVPMLMGPSTCRRKGFFSFMRK</sequence>
<dbReference type="InterPro" id="IPR000756">
    <property type="entry name" value="Diacylglycerol_kin_accessory"/>
</dbReference>
<keyword evidence="12" id="KW-1133">Transmembrane helix</keyword>
<evidence type="ECO:0000259" key="14">
    <source>
        <dbReference type="PROSITE" id="PS50146"/>
    </source>
</evidence>
<dbReference type="InterPro" id="IPR037607">
    <property type="entry name" value="DGK"/>
</dbReference>
<feature type="region of interest" description="Disordered" evidence="11">
    <location>
        <begin position="631"/>
        <end position="658"/>
    </location>
</feature>
<dbReference type="EMBL" id="QCYY01000566">
    <property type="protein sequence ID" value="ROT84296.1"/>
    <property type="molecule type" value="Genomic_DNA"/>
</dbReference>
<dbReference type="PROSITE" id="PS50146">
    <property type="entry name" value="DAGK"/>
    <property type="match status" value="1"/>
</dbReference>
<dbReference type="InterPro" id="IPR002219">
    <property type="entry name" value="PKC_DAG/PE"/>
</dbReference>
<dbReference type="Gene3D" id="3.30.60.20">
    <property type="match status" value="2"/>
</dbReference>
<reference evidence="15 16" key="2">
    <citation type="submission" date="2019-01" db="EMBL/GenBank/DDBJ databases">
        <title>The decoding of complex shrimp genome reveals the adaptation for benthos swimmer, frequently molting mechanism and breeding impact on genome.</title>
        <authorList>
            <person name="Sun Y."/>
            <person name="Gao Y."/>
            <person name="Yu Y."/>
        </authorList>
    </citation>
    <scope>NUCLEOTIDE SEQUENCE [LARGE SCALE GENOMIC DNA]</scope>
    <source>
        <tissue evidence="15">Muscle</tissue>
    </source>
</reference>
<keyword evidence="5" id="KW-0677">Repeat</keyword>
<keyword evidence="7 10" id="KW-0418">Kinase</keyword>
<accession>A0A423U6H8</accession>
<dbReference type="InterPro" id="IPR016064">
    <property type="entry name" value="NAD/diacylglycerol_kinase_sf"/>
</dbReference>
<reference evidence="15 16" key="1">
    <citation type="submission" date="2018-04" db="EMBL/GenBank/DDBJ databases">
        <authorList>
            <person name="Zhang X."/>
            <person name="Yuan J."/>
            <person name="Li F."/>
            <person name="Xiang J."/>
        </authorList>
    </citation>
    <scope>NUCLEOTIDE SEQUENCE [LARGE SCALE GENOMIC DNA]</scope>
    <source>
        <tissue evidence="15">Muscle</tissue>
    </source>
</reference>
<dbReference type="Pfam" id="PF00781">
    <property type="entry name" value="DAGK_cat"/>
    <property type="match status" value="1"/>
</dbReference>
<keyword evidence="12" id="KW-0472">Membrane</keyword>
<evidence type="ECO:0000256" key="7">
    <source>
        <dbReference type="ARBA" id="ARBA00022777"/>
    </source>
</evidence>
<evidence type="ECO:0000256" key="8">
    <source>
        <dbReference type="ARBA" id="ARBA00022833"/>
    </source>
</evidence>
<feature type="transmembrane region" description="Helical" evidence="12">
    <location>
        <begin position="6"/>
        <end position="26"/>
    </location>
</feature>
<evidence type="ECO:0000256" key="1">
    <source>
        <dbReference type="ARBA" id="ARBA00001383"/>
    </source>
</evidence>
<dbReference type="PANTHER" id="PTHR11255">
    <property type="entry name" value="DIACYLGLYCEROL KINASE"/>
    <property type="match status" value="1"/>
</dbReference>
<dbReference type="FunFam" id="3.30.60.20:FF:000016">
    <property type="entry name" value="Diacylglycerol kinase"/>
    <property type="match status" value="1"/>
</dbReference>
<dbReference type="Proteomes" id="UP000283509">
    <property type="component" value="Unassembled WGS sequence"/>
</dbReference>